<evidence type="ECO:0000313" key="7">
    <source>
        <dbReference type="EMBL" id="KAG8631788.1"/>
    </source>
</evidence>
<keyword evidence="3" id="KW-0479">Metal-binding</keyword>
<dbReference type="Pfam" id="PF00753">
    <property type="entry name" value="Lactamase_B"/>
    <property type="match status" value="1"/>
</dbReference>
<comment type="cofactor">
    <cofactor evidence="1">
        <name>Zn(2+)</name>
        <dbReference type="ChEBI" id="CHEBI:29105"/>
    </cofactor>
</comment>
<dbReference type="OrthoDB" id="10250730at2759"/>
<evidence type="ECO:0000313" key="8">
    <source>
        <dbReference type="Proteomes" id="UP000809789"/>
    </source>
</evidence>
<evidence type="ECO:0000256" key="1">
    <source>
        <dbReference type="ARBA" id="ARBA00001947"/>
    </source>
</evidence>
<keyword evidence="4" id="KW-0378">Hydrolase</keyword>
<accession>A0A8K0LBV9</accession>
<organism evidence="7 8">
    <name type="scientific">Elsinoe batatas</name>
    <dbReference type="NCBI Taxonomy" id="2601811"/>
    <lineage>
        <taxon>Eukaryota</taxon>
        <taxon>Fungi</taxon>
        <taxon>Dikarya</taxon>
        <taxon>Ascomycota</taxon>
        <taxon>Pezizomycotina</taxon>
        <taxon>Dothideomycetes</taxon>
        <taxon>Dothideomycetidae</taxon>
        <taxon>Myriangiales</taxon>
        <taxon>Elsinoaceae</taxon>
        <taxon>Elsinoe</taxon>
    </lineage>
</organism>
<dbReference type="CDD" id="cd07729">
    <property type="entry name" value="AHL_lactonase_MBL-fold"/>
    <property type="match status" value="1"/>
</dbReference>
<dbReference type="SMART" id="SM00849">
    <property type="entry name" value="Lactamase_B"/>
    <property type="match status" value="1"/>
</dbReference>
<dbReference type="InterPro" id="IPR001279">
    <property type="entry name" value="Metallo-B-lactamas"/>
</dbReference>
<dbReference type="InterPro" id="IPR051013">
    <property type="entry name" value="MBL_superfamily_lactonases"/>
</dbReference>
<dbReference type="InterPro" id="IPR036866">
    <property type="entry name" value="RibonucZ/Hydroxyglut_hydro"/>
</dbReference>
<keyword evidence="8" id="KW-1185">Reference proteome</keyword>
<dbReference type="PANTHER" id="PTHR42978">
    <property type="entry name" value="QUORUM-QUENCHING LACTONASE YTNP-RELATED-RELATED"/>
    <property type="match status" value="1"/>
</dbReference>
<comment type="similarity">
    <text evidence="2">Belongs to the metallo-beta-lactamase superfamily.</text>
</comment>
<reference evidence="7" key="1">
    <citation type="submission" date="2021-07" db="EMBL/GenBank/DDBJ databases">
        <title>Elsinoe batatas strain:CRI-CJ2 Genome sequencing and assembly.</title>
        <authorList>
            <person name="Huang L."/>
        </authorList>
    </citation>
    <scope>NUCLEOTIDE SEQUENCE</scope>
    <source>
        <strain evidence="7">CRI-CJ2</strain>
    </source>
</reference>
<dbReference type="AlphaFoldDB" id="A0A8K0LBV9"/>
<evidence type="ECO:0000256" key="5">
    <source>
        <dbReference type="ARBA" id="ARBA00022833"/>
    </source>
</evidence>
<dbReference type="GO" id="GO:0046872">
    <property type="term" value="F:metal ion binding"/>
    <property type="evidence" value="ECO:0007669"/>
    <property type="project" value="UniProtKB-KW"/>
</dbReference>
<evidence type="ECO:0000256" key="3">
    <source>
        <dbReference type="ARBA" id="ARBA00022723"/>
    </source>
</evidence>
<gene>
    <name evidence="7" type="ORF">KVT40_000928</name>
</gene>
<sequence length="308" mass="35077">MTVSNYSGLTARWTSTDRAHLRHSHHHDLLLPCPPGTTMHILTVGYLEADLAFMIRGANTSTFTTRSDPFINARRLMPMYCVLISHPHEGLILWETGGGKNFPTDVGPAIADVFTRVKYEPEHELAAAIAKTGHDIGEVKKVVLGHLHIDHAGGLEDFVGREGVEVWVHDKELRVAFWSVATGADDQVYMGHCLRLDMNWRTFDEERFELCQGITLHHLPGHTEGLCAMQVNLQDSGSSLFTSDMYHVIENLRDDKPQGWLQRDHVQWFRSHRKVRNLQRTQRCRVIPGHDDGTILEMHKEKPDNVWT</sequence>
<dbReference type="EMBL" id="JAESVG020000001">
    <property type="protein sequence ID" value="KAG8631788.1"/>
    <property type="molecule type" value="Genomic_DNA"/>
</dbReference>
<evidence type="ECO:0000259" key="6">
    <source>
        <dbReference type="SMART" id="SM00849"/>
    </source>
</evidence>
<evidence type="ECO:0000256" key="4">
    <source>
        <dbReference type="ARBA" id="ARBA00022801"/>
    </source>
</evidence>
<keyword evidence="5" id="KW-0862">Zinc</keyword>
<feature type="domain" description="Metallo-beta-lactamase" evidence="6">
    <location>
        <begin position="78"/>
        <end position="290"/>
    </location>
</feature>
<evidence type="ECO:0000256" key="2">
    <source>
        <dbReference type="ARBA" id="ARBA00007749"/>
    </source>
</evidence>
<dbReference type="Proteomes" id="UP000809789">
    <property type="component" value="Unassembled WGS sequence"/>
</dbReference>
<dbReference type="SUPFAM" id="SSF56281">
    <property type="entry name" value="Metallo-hydrolase/oxidoreductase"/>
    <property type="match status" value="1"/>
</dbReference>
<comment type="caution">
    <text evidence="7">The sequence shown here is derived from an EMBL/GenBank/DDBJ whole genome shotgun (WGS) entry which is preliminary data.</text>
</comment>
<proteinExistence type="inferred from homology"/>
<dbReference type="Gene3D" id="3.60.15.10">
    <property type="entry name" value="Ribonuclease Z/Hydroxyacylglutathione hydrolase-like"/>
    <property type="match status" value="1"/>
</dbReference>
<dbReference type="PANTHER" id="PTHR42978:SF2">
    <property type="entry name" value="102 KBASES UNSTABLE REGION: FROM 1 TO 119443"/>
    <property type="match status" value="1"/>
</dbReference>
<name>A0A8K0LBV9_9PEZI</name>
<protein>
    <recommendedName>
        <fullName evidence="6">Metallo-beta-lactamase domain-containing protein</fullName>
    </recommendedName>
</protein>
<dbReference type="GO" id="GO:0016787">
    <property type="term" value="F:hydrolase activity"/>
    <property type="evidence" value="ECO:0007669"/>
    <property type="project" value="UniProtKB-KW"/>
</dbReference>